<dbReference type="Proteomes" id="UP000002009">
    <property type="component" value="Chromosome 3"/>
</dbReference>
<feature type="compositionally biased region" description="Basic and acidic residues" evidence="4">
    <location>
        <begin position="475"/>
        <end position="489"/>
    </location>
</feature>
<dbReference type="InterPro" id="IPR000253">
    <property type="entry name" value="FHA_dom"/>
</dbReference>
<protein>
    <recommendedName>
        <fullName evidence="5">Kinesin motor domain-containing protein</fullName>
    </recommendedName>
</protein>
<keyword evidence="1 2" id="KW-0505">Motor protein</keyword>
<dbReference type="PRINTS" id="PR00380">
    <property type="entry name" value="KINESINHEAVY"/>
</dbReference>
<evidence type="ECO:0000313" key="6">
    <source>
        <dbReference type="EMBL" id="ACO62285.1"/>
    </source>
</evidence>
<dbReference type="InParanoid" id="C1E262"/>
<sequence length="1581" mass="171717">MTLPRGDGEVVSNTRVAVRVRPMTNIERDLGAGRCLNISGGNRVACSDARTWNSEDFTFDHAWELDETQEEVYAAIGEPALRAAWDGYDVGVMAYGQTGTGKTYTLWGDDRGRDDRGRVDDIAFDHDAGLIPRIGADLFARVERERAGAVVGGSGTGAEVRVEMSAFEIHCELARDLLAPVSSERDKDDRGDHDLEVAKDGSVHGLTARPVASRKQFEGFLAEATRRRAGSAWRRSHVVVRLVLTRFPRGGSGGAPVSSSSAPVSSSGVATAALRDAPPAVSRLTLVDAAGSERSAAGADSPVNRSTSALRRCVDALAARARSGEAVASIRAITAEDDDDDVGGAPDDAGRDEAALTRVFRESLGGNARSFLVATVSPSDDDHAETLDTLRFAASMRLIRCRTIVNVDPDARRVTALKREVAESARVLEALKKDLSLARVRQTGGAGSRPGSAAGQRQGAGAFGPTRPKSALTKPARDEPAGRDPLDIRKEMRNARTNLELSEKRLKAAEGRWNTKVRGYDKQRAIHKADVSTMRPTVDVSQNDDETRWMPRLVRLHEDPSLTGSIWHVLRTGTTRIGAGNECELRVWGLGVKASHCTVNVRVAPLDRSLDGAAVRNSARVVVPNLGEAAVFVNGEKVDQPNGVELSHGDRICVGLNSGVIFRYDDPASVSGGEGREMRGADWVSAQAELRREVALTLMSEAPSPPTAREGEAEGGGGARGERRRRWRAALQRRVVYLLALVDEANERCVEMRLDVNFRARFGGGTMGAPPSVASNNPAAPLLEVTMMRGEDDPWGERARGGRQILPLHEGDFADRALLIRHLHSKWRRSGRALGPLAAVVTAMKKGDIGADPLHVLDEIGMRMFCLADACPAAAKHAAEAENKPRVRKAPETKEAATPAAAKHGPGKAWGTPGTITRSPDDGGVAARAIANPSTPSVPGISGDEEIDPMTPAAVRRERSLRLAAEQKLRELMSAAEEAAVALVSEKKLVLAAEKRARAAEAKLEKAVDLGGELQHTAQRLAAEKKTLENAPKPVDTSHLAGKALAVAEQLKEQLKAAEERAAAAEEAIKTQAKEIKAKYKAKAEKAAEECREAVAEAEAKVKRAEATIREVEAKCREEVEAAEERARTCSLPLPPNTGPLGEPLQVIPQGGNENQDTYTRASNYAAQADEVAARITGITPYYPPRPPTPPEEKNLPGETDFECARRLKAAMQELRVKLWTVGDRNLFLEKCMPLCNQEMMLWKAQCLEKHADVVACETAIQEMEQAIAEKDGLIKQMRKQLKAWERAERGEFGGDGSSNDDDDEDGEGKPPKKMTEEEMLKELEQFDEAFKGITFADIRKQANLFGEELGLAPIPDPTPPAEEMEELRPTPEKFDKKATPMVPRMRLPGDAKPPSPVPRPVKKSSAADPFAPVPVSHKKTAPPRTPELQDEEDLDDKMYGDELEPTRKDESYPGEDKDGKMLPDFLFAESGKENAAPGSNSRTPKRWDNLRRNFEESEHRKEDRWDRLRRNLEEAEVDPSLLEGGGESDDGEFDFDNRRGSAVGGVFSPQEPARPTSNKYNVGSSRKKGKKRGKKTCTIS</sequence>
<dbReference type="InterPro" id="IPR001752">
    <property type="entry name" value="Kinesin_motor_dom"/>
</dbReference>
<feature type="domain" description="Kinesin motor" evidence="5">
    <location>
        <begin position="13"/>
        <end position="399"/>
    </location>
</feature>
<dbReference type="Gene3D" id="3.40.850.10">
    <property type="entry name" value="Kinesin motor domain"/>
    <property type="match status" value="1"/>
</dbReference>
<feature type="compositionally biased region" description="Basic and acidic residues" evidence="4">
    <location>
        <begin position="1437"/>
        <end position="1462"/>
    </location>
</feature>
<name>C1E262_MICCC</name>
<evidence type="ECO:0000256" key="4">
    <source>
        <dbReference type="SAM" id="MobiDB-lite"/>
    </source>
</evidence>
<dbReference type="GO" id="GO:0005874">
    <property type="term" value="C:microtubule"/>
    <property type="evidence" value="ECO:0007669"/>
    <property type="project" value="TreeGrafter"/>
</dbReference>
<keyword evidence="7" id="KW-1185">Reference proteome</keyword>
<dbReference type="PROSITE" id="PS50067">
    <property type="entry name" value="KINESIN_MOTOR_2"/>
    <property type="match status" value="1"/>
</dbReference>
<feature type="region of interest" description="Disordered" evidence="4">
    <location>
        <begin position="441"/>
        <end position="489"/>
    </location>
</feature>
<dbReference type="GeneID" id="8241796"/>
<dbReference type="InterPro" id="IPR036961">
    <property type="entry name" value="Kinesin_motor_dom_sf"/>
</dbReference>
<dbReference type="EMBL" id="CP001324">
    <property type="protein sequence ID" value="ACO62285.1"/>
    <property type="molecule type" value="Genomic_DNA"/>
</dbReference>
<dbReference type="GO" id="GO:0005524">
    <property type="term" value="F:ATP binding"/>
    <property type="evidence" value="ECO:0007669"/>
    <property type="project" value="UniProtKB-UniRule"/>
</dbReference>
<accession>C1E262</accession>
<gene>
    <name evidence="6" type="ORF">MICPUN_99587</name>
</gene>
<dbReference type="PANTHER" id="PTHR24115">
    <property type="entry name" value="KINESIN-RELATED"/>
    <property type="match status" value="1"/>
</dbReference>
<feature type="compositionally biased region" description="Low complexity" evidence="4">
    <location>
        <begin position="896"/>
        <end position="909"/>
    </location>
</feature>
<comment type="similarity">
    <text evidence="2">Belongs to the TRAFAC class myosin-kinesin ATPase superfamily. Kinesin family.</text>
</comment>
<evidence type="ECO:0000313" key="7">
    <source>
        <dbReference type="Proteomes" id="UP000002009"/>
    </source>
</evidence>
<dbReference type="STRING" id="296587.C1E262"/>
<dbReference type="GO" id="GO:0008017">
    <property type="term" value="F:microtubule binding"/>
    <property type="evidence" value="ECO:0007669"/>
    <property type="project" value="InterPro"/>
</dbReference>
<dbReference type="RefSeq" id="XP_002501027.1">
    <property type="nucleotide sequence ID" value="XM_002500981.1"/>
</dbReference>
<dbReference type="Pfam" id="PF00498">
    <property type="entry name" value="FHA"/>
    <property type="match status" value="1"/>
</dbReference>
<dbReference type="eggNOG" id="KOG0241">
    <property type="taxonomic scope" value="Eukaryota"/>
</dbReference>
<feature type="binding site" evidence="2">
    <location>
        <begin position="96"/>
        <end position="103"/>
    </location>
    <ligand>
        <name>ATP</name>
        <dbReference type="ChEBI" id="CHEBI:30616"/>
    </ligand>
</feature>
<feature type="region of interest" description="Disordered" evidence="4">
    <location>
        <begin position="1350"/>
        <end position="1581"/>
    </location>
</feature>
<dbReference type="SUPFAM" id="SSF49879">
    <property type="entry name" value="SMAD/FHA domain"/>
    <property type="match status" value="1"/>
</dbReference>
<dbReference type="GO" id="GO:0005871">
    <property type="term" value="C:kinesin complex"/>
    <property type="evidence" value="ECO:0007669"/>
    <property type="project" value="TreeGrafter"/>
</dbReference>
<proteinExistence type="inferred from homology"/>
<feature type="compositionally biased region" description="Basic and acidic residues" evidence="4">
    <location>
        <begin position="880"/>
        <end position="895"/>
    </location>
</feature>
<feature type="coiled-coil region" evidence="3">
    <location>
        <begin position="1041"/>
        <end position="1122"/>
    </location>
</feature>
<reference evidence="6 7" key="1">
    <citation type="journal article" date="2009" name="Science">
        <title>Green evolution and dynamic adaptations revealed by genomes of the marine picoeukaryotes Micromonas.</title>
        <authorList>
            <person name="Worden A.Z."/>
            <person name="Lee J.H."/>
            <person name="Mock T."/>
            <person name="Rouze P."/>
            <person name="Simmons M.P."/>
            <person name="Aerts A.L."/>
            <person name="Allen A.E."/>
            <person name="Cuvelier M.L."/>
            <person name="Derelle E."/>
            <person name="Everett M.V."/>
            <person name="Foulon E."/>
            <person name="Grimwood J."/>
            <person name="Gundlach H."/>
            <person name="Henrissat B."/>
            <person name="Napoli C."/>
            <person name="McDonald S.M."/>
            <person name="Parker M.S."/>
            <person name="Rombauts S."/>
            <person name="Salamov A."/>
            <person name="Von Dassow P."/>
            <person name="Badger J.H."/>
            <person name="Coutinho P.M."/>
            <person name="Demir E."/>
            <person name="Dubchak I."/>
            <person name="Gentemann C."/>
            <person name="Eikrem W."/>
            <person name="Gready J.E."/>
            <person name="John U."/>
            <person name="Lanier W."/>
            <person name="Lindquist E.A."/>
            <person name="Lucas S."/>
            <person name="Mayer K.F."/>
            <person name="Moreau H."/>
            <person name="Not F."/>
            <person name="Otillar R."/>
            <person name="Panaud O."/>
            <person name="Pangilinan J."/>
            <person name="Paulsen I."/>
            <person name="Piegu B."/>
            <person name="Poliakov A."/>
            <person name="Robbens S."/>
            <person name="Schmutz J."/>
            <person name="Toulza E."/>
            <person name="Wyss T."/>
            <person name="Zelensky A."/>
            <person name="Zhou K."/>
            <person name="Armbrust E.V."/>
            <person name="Bhattacharya D."/>
            <person name="Goodenough U.W."/>
            <person name="Van de Peer Y."/>
            <person name="Grigoriev I.V."/>
        </authorList>
    </citation>
    <scope>NUCLEOTIDE SEQUENCE [LARGE SCALE GENOMIC DNA]</scope>
    <source>
        <strain evidence="7">RCC299 / NOUM17</strain>
    </source>
</reference>
<dbReference type="InterPro" id="IPR027640">
    <property type="entry name" value="Kinesin-like_fam"/>
</dbReference>
<feature type="region of interest" description="Disordered" evidence="4">
    <location>
        <begin position="880"/>
        <end position="925"/>
    </location>
</feature>
<dbReference type="InterPro" id="IPR008984">
    <property type="entry name" value="SMAD_FHA_dom_sf"/>
</dbReference>
<feature type="region of interest" description="Disordered" evidence="4">
    <location>
        <begin position="701"/>
        <end position="724"/>
    </location>
</feature>
<dbReference type="GO" id="GO:0016887">
    <property type="term" value="F:ATP hydrolysis activity"/>
    <property type="evidence" value="ECO:0007669"/>
    <property type="project" value="TreeGrafter"/>
</dbReference>
<evidence type="ECO:0000259" key="5">
    <source>
        <dbReference type="PROSITE" id="PS50067"/>
    </source>
</evidence>
<dbReference type="Pfam" id="PF00225">
    <property type="entry name" value="Kinesin"/>
    <property type="match status" value="1"/>
</dbReference>
<dbReference type="KEGG" id="mis:MICPUN_99587"/>
<dbReference type="Gene3D" id="2.60.200.20">
    <property type="match status" value="1"/>
</dbReference>
<feature type="region of interest" description="Disordered" evidence="4">
    <location>
        <begin position="1287"/>
        <end position="1315"/>
    </location>
</feature>
<keyword evidence="3" id="KW-0175">Coiled coil</keyword>
<dbReference type="GO" id="GO:0003777">
    <property type="term" value="F:microtubule motor activity"/>
    <property type="evidence" value="ECO:0007669"/>
    <property type="project" value="InterPro"/>
</dbReference>
<feature type="compositionally biased region" description="Basic residues" evidence="4">
    <location>
        <begin position="1566"/>
        <end position="1581"/>
    </location>
</feature>
<dbReference type="SUPFAM" id="SSF52540">
    <property type="entry name" value="P-loop containing nucleoside triphosphate hydrolases"/>
    <property type="match status" value="1"/>
</dbReference>
<evidence type="ECO:0000256" key="2">
    <source>
        <dbReference type="PROSITE-ProRule" id="PRU00283"/>
    </source>
</evidence>
<keyword evidence="2" id="KW-0067">ATP-binding</keyword>
<feature type="compositionally biased region" description="Basic and acidic residues" evidence="4">
    <location>
        <begin position="1367"/>
        <end position="1379"/>
    </location>
</feature>
<dbReference type="GO" id="GO:0007018">
    <property type="term" value="P:microtubule-based movement"/>
    <property type="evidence" value="ECO:0007669"/>
    <property type="project" value="InterPro"/>
</dbReference>
<evidence type="ECO:0000256" key="3">
    <source>
        <dbReference type="SAM" id="Coils"/>
    </source>
</evidence>
<organism evidence="6 7">
    <name type="scientific">Micromonas commoda (strain RCC299 / NOUM17 / CCMP2709)</name>
    <name type="common">Picoplanktonic green alga</name>
    <dbReference type="NCBI Taxonomy" id="296587"/>
    <lineage>
        <taxon>Eukaryota</taxon>
        <taxon>Viridiplantae</taxon>
        <taxon>Chlorophyta</taxon>
        <taxon>Mamiellophyceae</taxon>
        <taxon>Mamiellales</taxon>
        <taxon>Mamiellaceae</taxon>
        <taxon>Micromonas</taxon>
    </lineage>
</organism>
<dbReference type="SMART" id="SM00129">
    <property type="entry name" value="KISc"/>
    <property type="match status" value="1"/>
</dbReference>
<keyword evidence="2" id="KW-0547">Nucleotide-binding</keyword>
<dbReference type="InterPro" id="IPR027417">
    <property type="entry name" value="P-loop_NTPase"/>
</dbReference>
<evidence type="ECO:0000256" key="1">
    <source>
        <dbReference type="ARBA" id="ARBA00023175"/>
    </source>
</evidence>
<feature type="compositionally biased region" description="Low complexity" evidence="4">
    <location>
        <begin position="449"/>
        <end position="465"/>
    </location>
</feature>
<dbReference type="OrthoDB" id="3176171at2759"/>
<feature type="compositionally biased region" description="Basic and acidic residues" evidence="4">
    <location>
        <begin position="1486"/>
        <end position="1514"/>
    </location>
</feature>
<dbReference type="OMA" id="VEMSAFE"/>